<evidence type="ECO:0000256" key="5">
    <source>
        <dbReference type="PROSITE-ProRule" id="PRU00302"/>
    </source>
</evidence>
<comment type="caution">
    <text evidence="5">Lacks conserved residue(s) required for the propagation of feature annotation.</text>
</comment>
<evidence type="ECO:0000256" key="2">
    <source>
        <dbReference type="ARBA" id="ARBA00022729"/>
    </source>
</evidence>
<dbReference type="InterPro" id="IPR000436">
    <property type="entry name" value="Sushi_SCR_CCP_dom"/>
</dbReference>
<dbReference type="Pfam" id="PF00084">
    <property type="entry name" value="Sushi"/>
    <property type="match status" value="1"/>
</dbReference>
<dbReference type="InterPro" id="IPR010255">
    <property type="entry name" value="Haem_peroxidase_sf"/>
</dbReference>
<evidence type="ECO:0000256" key="6">
    <source>
        <dbReference type="SAM" id="Phobius"/>
    </source>
</evidence>
<comment type="caution">
    <text evidence="8">The sequence shown here is derived from an EMBL/GenBank/DDBJ whole genome shotgun (WGS) entry which is preliminary data.</text>
</comment>
<dbReference type="OrthoDB" id="823504at2759"/>
<dbReference type="SUPFAM" id="SSF57196">
    <property type="entry name" value="EGF/Laminin"/>
    <property type="match status" value="1"/>
</dbReference>
<dbReference type="EMBL" id="JAINUF010000013">
    <property type="protein sequence ID" value="KAJ8344263.1"/>
    <property type="molecule type" value="Genomic_DNA"/>
</dbReference>
<dbReference type="PROSITE" id="PS01187">
    <property type="entry name" value="EGF_CA"/>
    <property type="match status" value="1"/>
</dbReference>
<feature type="domain" description="Sushi" evidence="7">
    <location>
        <begin position="66"/>
        <end position="120"/>
    </location>
</feature>
<dbReference type="Gene3D" id="2.10.25.10">
    <property type="entry name" value="Laminin"/>
    <property type="match status" value="1"/>
</dbReference>
<accession>A0A9Q1ILI8</accession>
<evidence type="ECO:0000256" key="4">
    <source>
        <dbReference type="ARBA" id="ARBA00023157"/>
    </source>
</evidence>
<dbReference type="PROSITE" id="PS50923">
    <property type="entry name" value="SUSHI"/>
    <property type="match status" value="1"/>
</dbReference>
<evidence type="ECO:0000313" key="9">
    <source>
        <dbReference type="Proteomes" id="UP001152622"/>
    </source>
</evidence>
<evidence type="ECO:0000259" key="7">
    <source>
        <dbReference type="PROSITE" id="PS50923"/>
    </source>
</evidence>
<keyword evidence="4" id="KW-1015">Disulfide bond</keyword>
<keyword evidence="2" id="KW-0732">Signal</keyword>
<dbReference type="AlphaFoldDB" id="A0A9Q1ILI8"/>
<keyword evidence="1" id="KW-0245">EGF-like domain</keyword>
<keyword evidence="6" id="KW-1133">Transmembrane helix</keyword>
<dbReference type="GO" id="GO:0030855">
    <property type="term" value="P:epithelial cell differentiation"/>
    <property type="evidence" value="ECO:0007669"/>
    <property type="project" value="UniProtKB-ARBA"/>
</dbReference>
<keyword evidence="6" id="KW-0812">Transmembrane</keyword>
<dbReference type="SUPFAM" id="SSF57535">
    <property type="entry name" value="Complement control module/SCR domain"/>
    <property type="match status" value="1"/>
</dbReference>
<dbReference type="GO" id="GO:0006979">
    <property type="term" value="P:response to oxidative stress"/>
    <property type="evidence" value="ECO:0007669"/>
    <property type="project" value="InterPro"/>
</dbReference>
<gene>
    <name evidence="8" type="ORF">SKAU_G00315920</name>
</gene>
<dbReference type="GO" id="GO:0020037">
    <property type="term" value="F:heme binding"/>
    <property type="evidence" value="ECO:0007669"/>
    <property type="project" value="InterPro"/>
</dbReference>
<dbReference type="GO" id="GO:0004601">
    <property type="term" value="F:peroxidase activity"/>
    <property type="evidence" value="ECO:0007669"/>
    <property type="project" value="InterPro"/>
</dbReference>
<dbReference type="InterPro" id="IPR018097">
    <property type="entry name" value="EGF_Ca-bd_CS"/>
</dbReference>
<dbReference type="InterPro" id="IPR037120">
    <property type="entry name" value="Haem_peroxidase_sf_animal"/>
</dbReference>
<dbReference type="InterPro" id="IPR035976">
    <property type="entry name" value="Sushi/SCR/CCP_sf"/>
</dbReference>
<dbReference type="Proteomes" id="UP001152622">
    <property type="component" value="Chromosome 13"/>
</dbReference>
<organism evidence="8 9">
    <name type="scientific">Synaphobranchus kaupii</name>
    <name type="common">Kaup's arrowtooth eel</name>
    <dbReference type="NCBI Taxonomy" id="118154"/>
    <lineage>
        <taxon>Eukaryota</taxon>
        <taxon>Metazoa</taxon>
        <taxon>Chordata</taxon>
        <taxon>Craniata</taxon>
        <taxon>Vertebrata</taxon>
        <taxon>Euteleostomi</taxon>
        <taxon>Actinopterygii</taxon>
        <taxon>Neopterygii</taxon>
        <taxon>Teleostei</taxon>
        <taxon>Anguilliformes</taxon>
        <taxon>Synaphobranchidae</taxon>
        <taxon>Synaphobranchus</taxon>
    </lineage>
</organism>
<dbReference type="InterPro" id="IPR019791">
    <property type="entry name" value="Haem_peroxidase_animal"/>
</dbReference>
<dbReference type="CDD" id="cd00033">
    <property type="entry name" value="CCP"/>
    <property type="match status" value="1"/>
</dbReference>
<evidence type="ECO:0000256" key="3">
    <source>
        <dbReference type="ARBA" id="ARBA00022737"/>
    </source>
</evidence>
<dbReference type="InterPro" id="IPR049883">
    <property type="entry name" value="NOTCH1_EGF-like"/>
</dbReference>
<protein>
    <recommendedName>
        <fullName evidence="7">Sushi domain-containing protein</fullName>
    </recommendedName>
</protein>
<sequence length="216" mass="23467">GVFSDAQRAQLHRVSLSRIICDNTRITHVPPDPFTQTGHPADVLPCSHPLIPHLNLSAWRERDTDPICGSIPRLKFGFSLLCDSTLLYHCHHGYSLNGPSSIRCDHNSNQWSPAPPTCQDINECAGLPSPCPQHMECVNTPGSYTCTESDGPSSGSASSVVSAVMAAIGGVAMVVLVILCYRRFFLKRQKPMIGGCCQRKDQWNGGDHALKEGTSQ</sequence>
<dbReference type="SUPFAM" id="SSF48113">
    <property type="entry name" value="Heme-dependent peroxidases"/>
    <property type="match status" value="1"/>
</dbReference>
<keyword evidence="9" id="KW-1185">Reference proteome</keyword>
<reference evidence="8" key="1">
    <citation type="journal article" date="2023" name="Science">
        <title>Genome structures resolve the early diversification of teleost fishes.</title>
        <authorList>
            <person name="Parey E."/>
            <person name="Louis A."/>
            <person name="Montfort J."/>
            <person name="Bouchez O."/>
            <person name="Roques C."/>
            <person name="Iampietro C."/>
            <person name="Lluch J."/>
            <person name="Castinel A."/>
            <person name="Donnadieu C."/>
            <person name="Desvignes T."/>
            <person name="Floi Bucao C."/>
            <person name="Jouanno E."/>
            <person name="Wen M."/>
            <person name="Mejri S."/>
            <person name="Dirks R."/>
            <person name="Jansen H."/>
            <person name="Henkel C."/>
            <person name="Chen W.J."/>
            <person name="Zahm M."/>
            <person name="Cabau C."/>
            <person name="Klopp C."/>
            <person name="Thompson A.W."/>
            <person name="Robinson-Rechavi M."/>
            <person name="Braasch I."/>
            <person name="Lecointre G."/>
            <person name="Bobe J."/>
            <person name="Postlethwait J.H."/>
            <person name="Berthelot C."/>
            <person name="Roest Crollius H."/>
            <person name="Guiguen Y."/>
        </authorList>
    </citation>
    <scope>NUCLEOTIDE SEQUENCE</scope>
    <source>
        <strain evidence="8">WJC10195</strain>
    </source>
</reference>
<keyword evidence="5" id="KW-0768">Sushi</keyword>
<keyword evidence="3" id="KW-0677">Repeat</keyword>
<dbReference type="SMART" id="SM00032">
    <property type="entry name" value="CCP"/>
    <property type="match status" value="1"/>
</dbReference>
<evidence type="ECO:0000313" key="8">
    <source>
        <dbReference type="EMBL" id="KAJ8344263.1"/>
    </source>
</evidence>
<dbReference type="PROSITE" id="PS50292">
    <property type="entry name" value="PEROXIDASE_3"/>
    <property type="match status" value="1"/>
</dbReference>
<name>A0A9Q1ILI8_SYNKA</name>
<evidence type="ECO:0000256" key="1">
    <source>
        <dbReference type="ARBA" id="ARBA00022536"/>
    </source>
</evidence>
<feature type="non-terminal residue" evidence="8">
    <location>
        <position position="1"/>
    </location>
</feature>
<dbReference type="CDD" id="cd00054">
    <property type="entry name" value="EGF_CA"/>
    <property type="match status" value="1"/>
</dbReference>
<dbReference type="FunFam" id="2.10.25.10:FF:000038">
    <property type="entry name" value="Fibrillin 2"/>
    <property type="match status" value="1"/>
</dbReference>
<keyword evidence="6" id="KW-0472">Membrane</keyword>
<dbReference type="SMART" id="SM00179">
    <property type="entry name" value="EGF_CA"/>
    <property type="match status" value="1"/>
</dbReference>
<dbReference type="Gene3D" id="2.10.70.10">
    <property type="entry name" value="Complement Module, domain 1"/>
    <property type="match status" value="1"/>
</dbReference>
<dbReference type="GO" id="GO:0005509">
    <property type="term" value="F:calcium ion binding"/>
    <property type="evidence" value="ECO:0007669"/>
    <property type="project" value="InterPro"/>
</dbReference>
<dbReference type="Gene3D" id="1.10.640.10">
    <property type="entry name" value="Haem peroxidase domain superfamily, animal type"/>
    <property type="match status" value="1"/>
</dbReference>
<proteinExistence type="predicted"/>
<feature type="transmembrane region" description="Helical" evidence="6">
    <location>
        <begin position="160"/>
        <end position="181"/>
    </location>
</feature>
<dbReference type="Pfam" id="PF07645">
    <property type="entry name" value="EGF_CA"/>
    <property type="match status" value="1"/>
</dbReference>
<dbReference type="InterPro" id="IPR001881">
    <property type="entry name" value="EGF-like_Ca-bd_dom"/>
</dbReference>